<reference evidence="1" key="1">
    <citation type="journal article" date="2021" name="Environ. Microbiol.">
        <title>Gene family expansions and transcriptome signatures uncover fungal adaptations to wood decay.</title>
        <authorList>
            <person name="Hage H."/>
            <person name="Miyauchi S."/>
            <person name="Viragh M."/>
            <person name="Drula E."/>
            <person name="Min B."/>
            <person name="Chaduli D."/>
            <person name="Navarro D."/>
            <person name="Favel A."/>
            <person name="Norest M."/>
            <person name="Lesage-Meessen L."/>
            <person name="Balint B."/>
            <person name="Merenyi Z."/>
            <person name="de Eugenio L."/>
            <person name="Morin E."/>
            <person name="Martinez A.T."/>
            <person name="Baldrian P."/>
            <person name="Stursova M."/>
            <person name="Martinez M.J."/>
            <person name="Novotny C."/>
            <person name="Magnuson J.K."/>
            <person name="Spatafora J.W."/>
            <person name="Maurice S."/>
            <person name="Pangilinan J."/>
            <person name="Andreopoulos W."/>
            <person name="LaButti K."/>
            <person name="Hundley H."/>
            <person name="Na H."/>
            <person name="Kuo A."/>
            <person name="Barry K."/>
            <person name="Lipzen A."/>
            <person name="Henrissat B."/>
            <person name="Riley R."/>
            <person name="Ahrendt S."/>
            <person name="Nagy L.G."/>
            <person name="Grigoriev I.V."/>
            <person name="Martin F."/>
            <person name="Rosso M.N."/>
        </authorList>
    </citation>
    <scope>NUCLEOTIDE SEQUENCE</scope>
    <source>
        <strain evidence="1">CBS 384.51</strain>
    </source>
</reference>
<name>A0ACB8TLQ9_9APHY</name>
<protein>
    <submittedName>
        <fullName evidence="1">Uncharacterized protein</fullName>
    </submittedName>
</protein>
<feature type="non-terminal residue" evidence="1">
    <location>
        <position position="1"/>
    </location>
</feature>
<sequence length="250" mass="27487">EEYGTLFPFRVGSQRADTGLVKLLATYWTEKILFGLAVGSHSLDQMSPELLADRVQYLGAAPDVEALKATQGPRTSTFASHLALIEEQLSDGRQWLLDTEVPGLVDIDVHFMVSWVQPESREFKSLEEIFDPTVVPKTLEWLARVTEYLKQQNEKGVASFTEISAEEAAKLIAAAPHEDEKSVGFVEAEARRLGVGLGDLVSVVPTDNAKIASVGRLVALDRNEVIIEVTGSVGAIRLHFPRLEFSITKV</sequence>
<proteinExistence type="predicted"/>
<dbReference type="Proteomes" id="UP001055072">
    <property type="component" value="Unassembled WGS sequence"/>
</dbReference>
<accession>A0ACB8TLQ9</accession>
<evidence type="ECO:0000313" key="2">
    <source>
        <dbReference type="Proteomes" id="UP001055072"/>
    </source>
</evidence>
<dbReference type="EMBL" id="MU275147">
    <property type="protein sequence ID" value="KAI0082894.1"/>
    <property type="molecule type" value="Genomic_DNA"/>
</dbReference>
<evidence type="ECO:0000313" key="1">
    <source>
        <dbReference type="EMBL" id="KAI0082894.1"/>
    </source>
</evidence>
<keyword evidence="2" id="KW-1185">Reference proteome</keyword>
<organism evidence="1 2">
    <name type="scientific">Irpex rosettiformis</name>
    <dbReference type="NCBI Taxonomy" id="378272"/>
    <lineage>
        <taxon>Eukaryota</taxon>
        <taxon>Fungi</taxon>
        <taxon>Dikarya</taxon>
        <taxon>Basidiomycota</taxon>
        <taxon>Agaricomycotina</taxon>
        <taxon>Agaricomycetes</taxon>
        <taxon>Polyporales</taxon>
        <taxon>Irpicaceae</taxon>
        <taxon>Irpex</taxon>
    </lineage>
</organism>
<gene>
    <name evidence="1" type="ORF">BDY19DRAFT_352193</name>
</gene>
<comment type="caution">
    <text evidence="1">The sequence shown here is derived from an EMBL/GenBank/DDBJ whole genome shotgun (WGS) entry which is preliminary data.</text>
</comment>